<reference evidence="1 2" key="1">
    <citation type="journal article" date="2013" name="Int. J. Syst. Evol. Microbiol.">
        <title>Kordia antarctica sp. nov., isolated from Antarctic seawater.</title>
        <authorList>
            <person name="Baek K."/>
            <person name="Choi A."/>
            <person name="Kang I."/>
            <person name="Lee K."/>
            <person name="Cho J.C."/>
        </authorList>
    </citation>
    <scope>NUCLEOTIDE SEQUENCE [LARGE SCALE GENOMIC DNA]</scope>
    <source>
        <strain evidence="1 2">IMCC3317</strain>
    </source>
</reference>
<dbReference type="AlphaFoldDB" id="A0A7L4ZJY9"/>
<sequence>MKPLLLVLILTLFSCSNKTYKNVDWMIQIDLSGTDFTFENKVDNDSLLNSNFSTFKLPQIHCSVENIDFQPEFRIYDKYLISDTLNYRQISDSLSYYLKNKFEILQSMMSPDDYGQLFKFVVQGENIYLYQYNLIDLQNKHYLIQYVSTYGTKRKLDKDLKKLIKQIEPIKN</sequence>
<dbReference type="Proteomes" id="UP000464657">
    <property type="component" value="Chromosome"/>
</dbReference>
<evidence type="ECO:0000313" key="1">
    <source>
        <dbReference type="EMBL" id="QHI36224.1"/>
    </source>
</evidence>
<organism evidence="1 2">
    <name type="scientific">Kordia antarctica</name>
    <dbReference type="NCBI Taxonomy" id="1218801"/>
    <lineage>
        <taxon>Bacteria</taxon>
        <taxon>Pseudomonadati</taxon>
        <taxon>Bacteroidota</taxon>
        <taxon>Flavobacteriia</taxon>
        <taxon>Flavobacteriales</taxon>
        <taxon>Flavobacteriaceae</taxon>
        <taxon>Kordia</taxon>
    </lineage>
</organism>
<dbReference type="EMBL" id="CP019288">
    <property type="protein sequence ID" value="QHI36224.1"/>
    <property type="molecule type" value="Genomic_DNA"/>
</dbReference>
<evidence type="ECO:0000313" key="2">
    <source>
        <dbReference type="Proteomes" id="UP000464657"/>
    </source>
</evidence>
<name>A0A7L4ZJY9_9FLAO</name>
<keyword evidence="2" id="KW-1185">Reference proteome</keyword>
<protein>
    <submittedName>
        <fullName evidence="1">Uncharacterized protein</fullName>
    </submittedName>
</protein>
<accession>A0A7L4ZJY9</accession>
<proteinExistence type="predicted"/>
<gene>
    <name evidence="1" type="ORF">IMCC3317_15830</name>
</gene>
<dbReference type="RefSeq" id="WP_160128950.1">
    <property type="nucleotide sequence ID" value="NZ_CP019288.1"/>
</dbReference>
<dbReference type="KEGG" id="kan:IMCC3317_15830"/>
<dbReference type="PROSITE" id="PS51257">
    <property type="entry name" value="PROKAR_LIPOPROTEIN"/>
    <property type="match status" value="1"/>
</dbReference>